<dbReference type="PANTHER" id="PTHR33495:SF2">
    <property type="entry name" value="ANTI-SIGMA FACTOR ANTAGONIST TM_1081-RELATED"/>
    <property type="match status" value="1"/>
</dbReference>
<protein>
    <submittedName>
        <fullName evidence="3">STAS domain-containing protein</fullName>
    </submittedName>
</protein>
<feature type="region of interest" description="Disordered" evidence="1">
    <location>
        <begin position="1"/>
        <end position="25"/>
    </location>
</feature>
<dbReference type="Pfam" id="PF01740">
    <property type="entry name" value="STAS"/>
    <property type="match status" value="1"/>
</dbReference>
<dbReference type="RefSeq" id="WP_216941938.1">
    <property type="nucleotide sequence ID" value="NZ_CP077062.1"/>
</dbReference>
<evidence type="ECO:0000256" key="1">
    <source>
        <dbReference type="SAM" id="MobiDB-lite"/>
    </source>
</evidence>
<dbReference type="EMBL" id="CP077062">
    <property type="protein sequence ID" value="QWZ10092.1"/>
    <property type="molecule type" value="Genomic_DNA"/>
</dbReference>
<name>A0A975T2A5_9ACTN</name>
<dbReference type="AlphaFoldDB" id="A0A975T2A5"/>
<sequence length="184" mass="19897">MQKMGRNVTGTESSSLPAFSGGIPGEATRERAQTLHVSQEPLERAPMQTGPYSRYLGGAEVQPQPPPLSIEVSHPSPDVRVVTPVGDADLCTVPGLQQALDEVTGSDCSHVIVDLDRLTFMDASLLRLLVEVRTRLSATGGTLHVRCSTAHGRRILALTGLDYMLDQRSRGRAAPPLSDRPHRR</sequence>
<feature type="domain" description="STAS" evidence="2">
    <location>
        <begin position="77"/>
        <end position="161"/>
    </location>
</feature>
<keyword evidence="4" id="KW-1185">Reference proteome</keyword>
<feature type="region of interest" description="Disordered" evidence="1">
    <location>
        <begin position="47"/>
        <end position="70"/>
    </location>
</feature>
<dbReference type="CDD" id="cd07043">
    <property type="entry name" value="STAS_anti-anti-sigma_factors"/>
    <property type="match status" value="1"/>
</dbReference>
<dbReference type="InterPro" id="IPR002645">
    <property type="entry name" value="STAS_dom"/>
</dbReference>
<evidence type="ECO:0000313" key="4">
    <source>
        <dbReference type="Proteomes" id="UP000683575"/>
    </source>
</evidence>
<proteinExistence type="predicted"/>
<gene>
    <name evidence="3" type="ORF">KRR39_10345</name>
</gene>
<evidence type="ECO:0000313" key="3">
    <source>
        <dbReference type="EMBL" id="QWZ10092.1"/>
    </source>
</evidence>
<evidence type="ECO:0000259" key="2">
    <source>
        <dbReference type="PROSITE" id="PS50801"/>
    </source>
</evidence>
<dbReference type="GO" id="GO:0043856">
    <property type="term" value="F:anti-sigma factor antagonist activity"/>
    <property type="evidence" value="ECO:0007669"/>
    <property type="project" value="TreeGrafter"/>
</dbReference>
<dbReference type="KEGG" id="nps:KRR39_10345"/>
<organism evidence="3 4">
    <name type="scientific">Nocardioides panacis</name>
    <dbReference type="NCBI Taxonomy" id="2849501"/>
    <lineage>
        <taxon>Bacteria</taxon>
        <taxon>Bacillati</taxon>
        <taxon>Actinomycetota</taxon>
        <taxon>Actinomycetes</taxon>
        <taxon>Propionibacteriales</taxon>
        <taxon>Nocardioidaceae</taxon>
        <taxon>Nocardioides</taxon>
    </lineage>
</organism>
<dbReference type="Proteomes" id="UP000683575">
    <property type="component" value="Chromosome"/>
</dbReference>
<reference evidence="3" key="1">
    <citation type="submission" date="2021-06" db="EMBL/GenBank/DDBJ databases">
        <title>Complete genome sequence of Nocardioides sp. G188.</title>
        <authorList>
            <person name="Im W.-T."/>
        </authorList>
    </citation>
    <scope>NUCLEOTIDE SEQUENCE</scope>
    <source>
        <strain evidence="3">G188</strain>
    </source>
</reference>
<feature type="compositionally biased region" description="Polar residues" evidence="1">
    <location>
        <begin position="8"/>
        <end position="17"/>
    </location>
</feature>
<dbReference type="PANTHER" id="PTHR33495">
    <property type="entry name" value="ANTI-SIGMA FACTOR ANTAGONIST TM_1081-RELATED-RELATED"/>
    <property type="match status" value="1"/>
</dbReference>
<accession>A0A975T2A5</accession>
<dbReference type="PROSITE" id="PS50801">
    <property type="entry name" value="STAS"/>
    <property type="match status" value="1"/>
</dbReference>